<organism evidence="2 3">
    <name type="scientific">Aspergillus cavernicola</name>
    <dbReference type="NCBI Taxonomy" id="176166"/>
    <lineage>
        <taxon>Eukaryota</taxon>
        <taxon>Fungi</taxon>
        <taxon>Dikarya</taxon>
        <taxon>Ascomycota</taxon>
        <taxon>Pezizomycotina</taxon>
        <taxon>Eurotiomycetes</taxon>
        <taxon>Eurotiomycetidae</taxon>
        <taxon>Eurotiales</taxon>
        <taxon>Aspergillaceae</taxon>
        <taxon>Aspergillus</taxon>
        <taxon>Aspergillus subgen. Nidulantes</taxon>
    </lineage>
</organism>
<dbReference type="Proteomes" id="UP001610335">
    <property type="component" value="Unassembled WGS sequence"/>
</dbReference>
<dbReference type="EMBL" id="JBFXLS010000078">
    <property type="protein sequence ID" value="KAL2819290.1"/>
    <property type="molecule type" value="Genomic_DNA"/>
</dbReference>
<gene>
    <name evidence="2" type="ORF">BDW59DRAFT_151589</name>
</gene>
<evidence type="ECO:0000313" key="3">
    <source>
        <dbReference type="Proteomes" id="UP001610335"/>
    </source>
</evidence>
<evidence type="ECO:0000256" key="1">
    <source>
        <dbReference type="SAM" id="SignalP"/>
    </source>
</evidence>
<keyword evidence="3" id="KW-1185">Reference proteome</keyword>
<feature type="chain" id="PRO_5046735125" evidence="1">
    <location>
        <begin position="19"/>
        <end position="137"/>
    </location>
</feature>
<proteinExistence type="predicted"/>
<comment type="caution">
    <text evidence="2">The sequence shown here is derived from an EMBL/GenBank/DDBJ whole genome shotgun (WGS) entry which is preliminary data.</text>
</comment>
<keyword evidence="1" id="KW-0732">Signal</keyword>
<sequence length="137" mass="14748">MKPITPLLVTAFSLLAKAQYDGSITTENKGGCPIPIREGTDTKFSWDPEQGNLCIPLAQSAYYTEEYHASLIGYAATPDVKEPLKFGACSSAACDDCTLVDVRVRTDRPGTIESDCVAFTDAPYLYVGNGKGNKSEL</sequence>
<reference evidence="2 3" key="1">
    <citation type="submission" date="2024-07" db="EMBL/GenBank/DDBJ databases">
        <title>Section-level genome sequencing and comparative genomics of Aspergillus sections Usti and Cavernicolus.</title>
        <authorList>
            <consortium name="Lawrence Berkeley National Laboratory"/>
            <person name="Nybo J.L."/>
            <person name="Vesth T.C."/>
            <person name="Theobald S."/>
            <person name="Frisvad J.C."/>
            <person name="Larsen T.O."/>
            <person name="Kjaerboelling I."/>
            <person name="Rothschild-Mancinelli K."/>
            <person name="Lyhne E.K."/>
            <person name="Kogle M.E."/>
            <person name="Barry K."/>
            <person name="Clum A."/>
            <person name="Na H."/>
            <person name="Ledsgaard L."/>
            <person name="Lin J."/>
            <person name="Lipzen A."/>
            <person name="Kuo A."/>
            <person name="Riley R."/>
            <person name="Mondo S."/>
            <person name="LaButti K."/>
            <person name="Haridas S."/>
            <person name="Pangalinan J."/>
            <person name="Salamov A.A."/>
            <person name="Simmons B.A."/>
            <person name="Magnuson J.K."/>
            <person name="Chen J."/>
            <person name="Drula E."/>
            <person name="Henrissat B."/>
            <person name="Wiebenga A."/>
            <person name="Lubbers R.J."/>
            <person name="Gomes A.C."/>
            <person name="Makela M.R."/>
            <person name="Stajich J."/>
            <person name="Grigoriev I.V."/>
            <person name="Mortensen U.H."/>
            <person name="De vries R.P."/>
            <person name="Baker S.E."/>
            <person name="Andersen M.R."/>
        </authorList>
    </citation>
    <scope>NUCLEOTIDE SEQUENCE [LARGE SCALE GENOMIC DNA]</scope>
    <source>
        <strain evidence="2 3">CBS 600.67</strain>
    </source>
</reference>
<feature type="signal peptide" evidence="1">
    <location>
        <begin position="1"/>
        <end position="18"/>
    </location>
</feature>
<protein>
    <submittedName>
        <fullName evidence="2">Uncharacterized protein</fullName>
    </submittedName>
</protein>
<name>A0ABR4HUX4_9EURO</name>
<accession>A0ABR4HUX4</accession>
<evidence type="ECO:0000313" key="2">
    <source>
        <dbReference type="EMBL" id="KAL2819290.1"/>
    </source>
</evidence>